<dbReference type="RefSeq" id="WP_126295412.1">
    <property type="nucleotide sequence ID" value="NZ_RXNR01000052.1"/>
</dbReference>
<dbReference type="OrthoDB" id="9776801at2"/>
<accession>A0A431UK40</accession>
<reference evidence="5 6" key="1">
    <citation type="submission" date="2018-12" db="EMBL/GenBank/DDBJ databases">
        <authorList>
            <person name="Yu L."/>
        </authorList>
    </citation>
    <scope>NUCLEOTIDE SEQUENCE [LARGE SCALE GENOMIC DNA]</scope>
    <source>
        <strain evidence="5 6">S5H2222</strain>
    </source>
</reference>
<evidence type="ECO:0000256" key="2">
    <source>
        <dbReference type="ARBA" id="ARBA00022448"/>
    </source>
</evidence>
<dbReference type="Pfam" id="PF03480">
    <property type="entry name" value="DctP"/>
    <property type="match status" value="1"/>
</dbReference>
<dbReference type="NCBIfam" id="TIGR00787">
    <property type="entry name" value="dctP"/>
    <property type="match status" value="1"/>
</dbReference>
<comment type="caution">
    <text evidence="5">The sequence shown here is derived from an EMBL/GenBank/DDBJ whole genome shotgun (WGS) entry which is preliminary data.</text>
</comment>
<dbReference type="GO" id="GO:0055085">
    <property type="term" value="P:transmembrane transport"/>
    <property type="evidence" value="ECO:0007669"/>
    <property type="project" value="InterPro"/>
</dbReference>
<name>A0A431UK40_9BACI</name>
<sequence>MKKWLLLTIISIFALALAACGGGEEGGGSNKSSEEYTAENPLIIKFSHVTAIDSVKGQAADKFAQLVDEKTEGKVKVEVYPSSQLYGDNDELDALVSGNVHMIAPSVTKMVKIDPRWQYVDMPYLFEDEEHVQAFFESDVAKELMNSDALAANDIKGLAFWPNGFKHFSNNKHPLVTVEDFKGLKFRAQAGQVLEAQFETLGAGSATIAFGETYAALQQGTVDGAENPYNNFDTMKFYEVQKYLSTSQHGRLDYAIFVNKSFWESIPADLLAPVEEALAEATTYAQELAAEENAKSLENVKASGVVEVYEMTQEERDALKEALQPVYEEFEEIITPELIEGINALR</sequence>
<dbReference type="AlphaFoldDB" id="A0A431UK40"/>
<dbReference type="GO" id="GO:0030288">
    <property type="term" value="C:outer membrane-bounded periplasmic space"/>
    <property type="evidence" value="ECO:0007669"/>
    <property type="project" value="InterPro"/>
</dbReference>
<evidence type="ECO:0000256" key="4">
    <source>
        <dbReference type="SAM" id="SignalP"/>
    </source>
</evidence>
<evidence type="ECO:0000256" key="1">
    <source>
        <dbReference type="ARBA" id="ARBA00009023"/>
    </source>
</evidence>
<dbReference type="PROSITE" id="PS51257">
    <property type="entry name" value="PROKAR_LIPOPROTEIN"/>
    <property type="match status" value="1"/>
</dbReference>
<dbReference type="NCBIfam" id="NF037995">
    <property type="entry name" value="TRAP_S1"/>
    <property type="match status" value="1"/>
</dbReference>
<organism evidence="5 6">
    <name type="scientific">Lysinibacillus telephonicus</name>
    <dbReference type="NCBI Taxonomy" id="1714840"/>
    <lineage>
        <taxon>Bacteria</taxon>
        <taxon>Bacillati</taxon>
        <taxon>Bacillota</taxon>
        <taxon>Bacilli</taxon>
        <taxon>Bacillales</taxon>
        <taxon>Bacillaceae</taxon>
        <taxon>Lysinibacillus</taxon>
    </lineage>
</organism>
<evidence type="ECO:0000313" key="6">
    <source>
        <dbReference type="Proteomes" id="UP000276349"/>
    </source>
</evidence>
<proteinExistence type="inferred from homology"/>
<dbReference type="PANTHER" id="PTHR33376">
    <property type="match status" value="1"/>
</dbReference>
<comment type="similarity">
    <text evidence="1">Belongs to the bacterial solute-binding protein 7 family.</text>
</comment>
<dbReference type="PIRSF" id="PIRSF006470">
    <property type="entry name" value="DctB"/>
    <property type="match status" value="1"/>
</dbReference>
<keyword evidence="6" id="KW-1185">Reference proteome</keyword>
<keyword evidence="3 4" id="KW-0732">Signal</keyword>
<feature type="signal peptide" evidence="4">
    <location>
        <begin position="1"/>
        <end position="18"/>
    </location>
</feature>
<protein>
    <submittedName>
        <fullName evidence="5">DctP family TRAP transporter solute-binding subunit</fullName>
    </submittedName>
</protein>
<dbReference type="InterPro" id="IPR004682">
    <property type="entry name" value="TRAP_DctP"/>
</dbReference>
<dbReference type="Gene3D" id="3.40.190.170">
    <property type="entry name" value="Bacterial extracellular solute-binding protein, family 7"/>
    <property type="match status" value="1"/>
</dbReference>
<feature type="chain" id="PRO_5039547252" evidence="4">
    <location>
        <begin position="19"/>
        <end position="346"/>
    </location>
</feature>
<dbReference type="InterPro" id="IPR038404">
    <property type="entry name" value="TRAP_DctP_sf"/>
</dbReference>
<dbReference type="EMBL" id="RXNR01000052">
    <property type="protein sequence ID" value="RTQ90211.1"/>
    <property type="molecule type" value="Genomic_DNA"/>
</dbReference>
<evidence type="ECO:0000256" key="3">
    <source>
        <dbReference type="ARBA" id="ARBA00022729"/>
    </source>
</evidence>
<gene>
    <name evidence="5" type="ORF">EKG35_15295</name>
</gene>
<dbReference type="InterPro" id="IPR018389">
    <property type="entry name" value="DctP_fam"/>
</dbReference>
<dbReference type="Proteomes" id="UP000276349">
    <property type="component" value="Unassembled WGS sequence"/>
</dbReference>
<keyword evidence="2" id="KW-0813">Transport</keyword>
<evidence type="ECO:0000313" key="5">
    <source>
        <dbReference type="EMBL" id="RTQ90211.1"/>
    </source>
</evidence>
<dbReference type="PANTHER" id="PTHR33376:SF7">
    <property type="entry name" value="C4-DICARBOXYLATE-BINDING PROTEIN DCTB"/>
    <property type="match status" value="1"/>
</dbReference>